<protein>
    <submittedName>
        <fullName evidence="1">Uncharacterized protein</fullName>
    </submittedName>
</protein>
<evidence type="ECO:0000313" key="2">
    <source>
        <dbReference type="Proteomes" id="UP001162480"/>
    </source>
</evidence>
<dbReference type="AlphaFoldDB" id="A0AA36AU91"/>
<keyword evidence="2" id="KW-1185">Reference proteome</keyword>
<name>A0AA36AU91_OCTVU</name>
<accession>A0AA36AU91</accession>
<dbReference type="EMBL" id="OX597818">
    <property type="protein sequence ID" value="CAI9722425.1"/>
    <property type="molecule type" value="Genomic_DNA"/>
</dbReference>
<proteinExistence type="predicted"/>
<reference evidence="1" key="1">
    <citation type="submission" date="2023-08" db="EMBL/GenBank/DDBJ databases">
        <authorList>
            <person name="Alioto T."/>
            <person name="Alioto T."/>
            <person name="Gomez Garrido J."/>
        </authorList>
    </citation>
    <scope>NUCLEOTIDE SEQUENCE</scope>
</reference>
<gene>
    <name evidence="1" type="ORF">OCTVUL_1B025424</name>
</gene>
<dbReference type="Proteomes" id="UP001162480">
    <property type="component" value="Chromosome 5"/>
</dbReference>
<sequence length="106" mass="11914">MQLPVNVHNSVELLIWSRDSQCSLKVIRGSMFLKIMSKGSTAKLKKKLGTTDLGLTKCLYAYRNHVSVRIHTGVFADSAVCEASFSPCLHRRGSTHRSEKNNKHKE</sequence>
<organism evidence="1 2">
    <name type="scientific">Octopus vulgaris</name>
    <name type="common">Common octopus</name>
    <dbReference type="NCBI Taxonomy" id="6645"/>
    <lineage>
        <taxon>Eukaryota</taxon>
        <taxon>Metazoa</taxon>
        <taxon>Spiralia</taxon>
        <taxon>Lophotrochozoa</taxon>
        <taxon>Mollusca</taxon>
        <taxon>Cephalopoda</taxon>
        <taxon>Coleoidea</taxon>
        <taxon>Octopodiformes</taxon>
        <taxon>Octopoda</taxon>
        <taxon>Incirrata</taxon>
        <taxon>Octopodidae</taxon>
        <taxon>Octopus</taxon>
    </lineage>
</organism>
<evidence type="ECO:0000313" key="1">
    <source>
        <dbReference type="EMBL" id="CAI9722425.1"/>
    </source>
</evidence>